<dbReference type="PANTHER" id="PTHR48100">
    <property type="entry name" value="BROAD-SPECIFICITY PHOSPHATASE YOR283W-RELATED"/>
    <property type="match status" value="1"/>
</dbReference>
<dbReference type="Proteomes" id="UP000547510">
    <property type="component" value="Unassembled WGS sequence"/>
</dbReference>
<dbReference type="Gene3D" id="3.30.420.10">
    <property type="entry name" value="Ribonuclease H-like superfamily/Ribonuclease H"/>
    <property type="match status" value="1"/>
</dbReference>
<feature type="domain" description="RNase H type-1" evidence="5">
    <location>
        <begin position="1"/>
        <end position="139"/>
    </location>
</feature>
<dbReference type="InterPro" id="IPR036397">
    <property type="entry name" value="RNaseH_sf"/>
</dbReference>
<dbReference type="SUPFAM" id="SSF53098">
    <property type="entry name" value="Ribonuclease H-like"/>
    <property type="match status" value="1"/>
</dbReference>
<dbReference type="PROSITE" id="PS50879">
    <property type="entry name" value="RNASE_H_1"/>
    <property type="match status" value="1"/>
</dbReference>
<keyword evidence="7" id="KW-1185">Reference proteome</keyword>
<dbReference type="GO" id="GO:0016791">
    <property type="term" value="F:phosphatase activity"/>
    <property type="evidence" value="ECO:0007669"/>
    <property type="project" value="TreeGrafter"/>
</dbReference>
<protein>
    <submittedName>
        <fullName evidence="6">Putative phosphoglycerate mutase</fullName>
        <ecNumber evidence="6">5.4.2.12</ecNumber>
    </submittedName>
</protein>
<dbReference type="RefSeq" id="WP_184690922.1">
    <property type="nucleotide sequence ID" value="NZ_JACHJN010000004.1"/>
</dbReference>
<dbReference type="Pfam" id="PF00300">
    <property type="entry name" value="His_Phos_1"/>
    <property type="match status" value="1"/>
</dbReference>
<proteinExistence type="predicted"/>
<feature type="compositionally biased region" description="Low complexity" evidence="4">
    <location>
        <begin position="147"/>
        <end position="180"/>
    </location>
</feature>
<evidence type="ECO:0000256" key="2">
    <source>
        <dbReference type="PIRSR" id="PIRSR613078-1"/>
    </source>
</evidence>
<evidence type="ECO:0000313" key="7">
    <source>
        <dbReference type="Proteomes" id="UP000547510"/>
    </source>
</evidence>
<dbReference type="NCBIfam" id="NF005567">
    <property type="entry name" value="PRK07238.1"/>
    <property type="match status" value="1"/>
</dbReference>
<organism evidence="6 7">
    <name type="scientific">Saccharothrix tamanrassetensis</name>
    <dbReference type="NCBI Taxonomy" id="1051531"/>
    <lineage>
        <taxon>Bacteria</taxon>
        <taxon>Bacillati</taxon>
        <taxon>Actinomycetota</taxon>
        <taxon>Actinomycetes</taxon>
        <taxon>Pseudonocardiales</taxon>
        <taxon>Pseudonocardiaceae</taxon>
        <taxon>Saccharothrix</taxon>
    </lineage>
</organism>
<sequence>MKVVVEADGGSRGNPGPAGYGAVVKDAATGSVLAERSAGIGIATNNVAEYRGLIAGLRAAAELGASVVDVRMDSKLVVEQMSGRWQVKHPSMQPLAREAREVAGAFDRVAYEWIPRERNKDADRLANQAMDEQAGVRRAAPAENPAADESAAGEPAAAKSAAAKSVAGKSAAGKPGVASAEHMTPSSWSGAVGEPTRLYLLRHGQTELSVARRYSGRGNPPLTEVGRRQAEAAAARLAKVDGLAAVVSSPLDRAWQTAQAVARAAGVEASTHDGLIETDFGGWEGLTFTEAAERDPELHRRWLGDPSVPAPGGESFDQVHRRVRKVRDELITRYGGANVVVVSHVTPIKSLVRMGLDVGPSLLFRLHLDLASLSVVEFYPDGHGSVRLVNDTSYLA</sequence>
<dbReference type="GO" id="GO:0003676">
    <property type="term" value="F:nucleic acid binding"/>
    <property type="evidence" value="ECO:0007669"/>
    <property type="project" value="InterPro"/>
</dbReference>
<dbReference type="GO" id="GO:0004619">
    <property type="term" value="F:phosphoglycerate mutase activity"/>
    <property type="evidence" value="ECO:0007669"/>
    <property type="project" value="UniProtKB-EC"/>
</dbReference>
<gene>
    <name evidence="6" type="ORF">FHS29_002675</name>
</gene>
<evidence type="ECO:0000259" key="5">
    <source>
        <dbReference type="PROSITE" id="PS50879"/>
    </source>
</evidence>
<feature type="active site" description="Proton donor/acceptor; for phosphatase activity" evidence="1">
    <location>
        <position position="277"/>
    </location>
</feature>
<dbReference type="GO" id="GO:0005737">
    <property type="term" value="C:cytoplasm"/>
    <property type="evidence" value="ECO:0007669"/>
    <property type="project" value="TreeGrafter"/>
</dbReference>
<feature type="binding site" evidence="3">
    <location>
        <position position="253"/>
    </location>
    <ligand>
        <name>substrate</name>
    </ligand>
</feature>
<dbReference type="SUPFAM" id="SSF53254">
    <property type="entry name" value="Phosphoglycerate mutase-like"/>
    <property type="match status" value="1"/>
</dbReference>
<comment type="caution">
    <text evidence="6">The sequence shown here is derived from an EMBL/GenBank/DDBJ whole genome shotgun (WGS) entry which is preliminary data.</text>
</comment>
<feature type="region of interest" description="Disordered" evidence="4">
    <location>
        <begin position="133"/>
        <end position="189"/>
    </location>
</feature>
<evidence type="ECO:0000256" key="3">
    <source>
        <dbReference type="PIRSR" id="PIRSR613078-2"/>
    </source>
</evidence>
<dbReference type="InterPro" id="IPR014636">
    <property type="entry name" value="RNaseH/PGlycerate_mutase"/>
</dbReference>
<dbReference type="EMBL" id="JACHJN010000004">
    <property type="protein sequence ID" value="MBB5956089.1"/>
    <property type="molecule type" value="Genomic_DNA"/>
</dbReference>
<dbReference type="PIRSF" id="PIRSF036922">
    <property type="entry name" value="RNaseH_PGAM"/>
    <property type="match status" value="1"/>
</dbReference>
<evidence type="ECO:0000256" key="1">
    <source>
        <dbReference type="PIRSR" id="PIRSR036922-1"/>
    </source>
</evidence>
<keyword evidence="6" id="KW-0413">Isomerase</keyword>
<dbReference type="CDD" id="cd07067">
    <property type="entry name" value="HP_PGM_like"/>
    <property type="match status" value="1"/>
</dbReference>
<dbReference type="InterPro" id="IPR002156">
    <property type="entry name" value="RNaseH_domain"/>
</dbReference>
<feature type="active site" description="Tele-phosphohistidine intermediate" evidence="1">
    <location>
        <position position="203"/>
    </location>
</feature>
<dbReference type="InterPro" id="IPR050275">
    <property type="entry name" value="PGM_Phosphatase"/>
</dbReference>
<dbReference type="InterPro" id="IPR012337">
    <property type="entry name" value="RNaseH-like_sf"/>
</dbReference>
<dbReference type="PANTHER" id="PTHR48100:SF1">
    <property type="entry name" value="HISTIDINE PHOSPHATASE FAMILY PROTEIN-RELATED"/>
    <property type="match status" value="1"/>
</dbReference>
<dbReference type="CDD" id="cd09279">
    <property type="entry name" value="RNase_HI_like"/>
    <property type="match status" value="1"/>
</dbReference>
<dbReference type="Pfam" id="PF13456">
    <property type="entry name" value="RVT_3"/>
    <property type="match status" value="1"/>
</dbReference>
<dbReference type="Gene3D" id="3.40.50.1240">
    <property type="entry name" value="Phosphoglycerate mutase-like"/>
    <property type="match status" value="1"/>
</dbReference>
<reference evidence="6 7" key="1">
    <citation type="submission" date="2020-08" db="EMBL/GenBank/DDBJ databases">
        <title>Genomic Encyclopedia of Type Strains, Phase III (KMG-III): the genomes of soil and plant-associated and newly described type strains.</title>
        <authorList>
            <person name="Whitman W."/>
        </authorList>
    </citation>
    <scope>NUCLEOTIDE SEQUENCE [LARGE SCALE GENOMIC DNA]</scope>
    <source>
        <strain evidence="6 7">CECT 8640</strain>
    </source>
</reference>
<dbReference type="InterPro" id="IPR029033">
    <property type="entry name" value="His_PPase_superfam"/>
</dbReference>
<dbReference type="AlphaFoldDB" id="A0A841CFI4"/>
<feature type="active site" description="Proton donor/acceptor" evidence="2">
    <location>
        <position position="277"/>
    </location>
</feature>
<dbReference type="SMART" id="SM00855">
    <property type="entry name" value="PGAM"/>
    <property type="match status" value="1"/>
</dbReference>
<evidence type="ECO:0000256" key="4">
    <source>
        <dbReference type="SAM" id="MobiDB-lite"/>
    </source>
</evidence>
<dbReference type="EC" id="5.4.2.12" evidence="6"/>
<name>A0A841CFI4_9PSEU</name>
<accession>A0A841CFI4</accession>
<dbReference type="GO" id="GO:0004523">
    <property type="term" value="F:RNA-DNA hybrid ribonuclease activity"/>
    <property type="evidence" value="ECO:0007669"/>
    <property type="project" value="InterPro"/>
</dbReference>
<dbReference type="InterPro" id="IPR013078">
    <property type="entry name" value="His_Pase_superF_clade-1"/>
</dbReference>
<evidence type="ECO:0000313" key="6">
    <source>
        <dbReference type="EMBL" id="MBB5956089.1"/>
    </source>
</evidence>